<evidence type="ECO:0000313" key="3">
    <source>
        <dbReference type="Proteomes" id="UP000005104"/>
    </source>
</evidence>
<reference evidence="2 3" key="1">
    <citation type="submission" date="2011-11" db="EMBL/GenBank/DDBJ databases">
        <title>The Noncontiguous Finished genome of Desulfosporosinus youngiae DSM 17734.</title>
        <authorList>
            <consortium name="US DOE Joint Genome Institute (JGI-PGF)"/>
            <person name="Lucas S."/>
            <person name="Han J."/>
            <person name="Lapidus A."/>
            <person name="Cheng J.-F."/>
            <person name="Goodwin L."/>
            <person name="Pitluck S."/>
            <person name="Peters L."/>
            <person name="Ovchinnikova G."/>
            <person name="Lu M."/>
            <person name="Land M.L."/>
            <person name="Hauser L."/>
            <person name="Pester M."/>
            <person name="Spring S."/>
            <person name="Ollivier B."/>
            <person name="Rattei T."/>
            <person name="Klenk H.-P."/>
            <person name="Wagner M."/>
            <person name="Loy A."/>
            <person name="Woyke T.J."/>
        </authorList>
    </citation>
    <scope>NUCLEOTIDE SEQUENCE [LARGE SCALE GENOMIC DNA]</scope>
    <source>
        <strain evidence="2 3">DSM 17734</strain>
    </source>
</reference>
<dbReference type="STRING" id="768710.DesyoDRAFT_1411"/>
<proteinExistence type="predicted"/>
<feature type="coiled-coil region" evidence="1">
    <location>
        <begin position="42"/>
        <end position="69"/>
    </location>
</feature>
<evidence type="ECO:0000313" key="2">
    <source>
        <dbReference type="EMBL" id="EHQ88568.1"/>
    </source>
</evidence>
<gene>
    <name evidence="2" type="ORF">DesyoDRAFT_1411</name>
</gene>
<accession>H5XTG9</accession>
<dbReference type="Proteomes" id="UP000005104">
    <property type="component" value="Chromosome"/>
</dbReference>
<keyword evidence="1" id="KW-0175">Coiled coil</keyword>
<dbReference type="EMBL" id="CM001441">
    <property type="protein sequence ID" value="EHQ88568.1"/>
    <property type="molecule type" value="Genomic_DNA"/>
</dbReference>
<protein>
    <submittedName>
        <fullName evidence="2">Uncharacterized protein</fullName>
    </submittedName>
</protein>
<keyword evidence="3" id="KW-1185">Reference proteome</keyword>
<organism evidence="2 3">
    <name type="scientific">Desulfosporosinus youngiae DSM 17734</name>
    <dbReference type="NCBI Taxonomy" id="768710"/>
    <lineage>
        <taxon>Bacteria</taxon>
        <taxon>Bacillati</taxon>
        <taxon>Bacillota</taxon>
        <taxon>Clostridia</taxon>
        <taxon>Eubacteriales</taxon>
        <taxon>Desulfitobacteriaceae</taxon>
        <taxon>Desulfosporosinus</taxon>
    </lineage>
</organism>
<dbReference type="RefSeq" id="WP_007781134.1">
    <property type="nucleotide sequence ID" value="NZ_CM001441.1"/>
</dbReference>
<sequence length="78" mass="9546">MPKNEDYLNSKLEWSQRRMDALDQIEAKLKMMKKLAEFARDYKLNSKQIEQINAKLHRYRQEVIFLDEQSKTFWLDAH</sequence>
<dbReference type="HOGENOM" id="CLU_194397_0_0_9"/>
<dbReference type="AlphaFoldDB" id="H5XTG9"/>
<evidence type="ECO:0000256" key="1">
    <source>
        <dbReference type="SAM" id="Coils"/>
    </source>
</evidence>
<name>H5XTG9_9FIRM</name>
<dbReference type="eggNOG" id="ENOG502ZQUI">
    <property type="taxonomic scope" value="Bacteria"/>
</dbReference>